<dbReference type="PANTHER" id="PTHR34847:SF1">
    <property type="entry name" value="NODULATION PROTEIN U"/>
    <property type="match status" value="1"/>
</dbReference>
<dbReference type="InterPro" id="IPR003696">
    <property type="entry name" value="Carbtransf_dom"/>
</dbReference>
<reference evidence="4 5" key="1">
    <citation type="journal article" date="2015" name="Mol. Plant Microbe Interact.">
        <title>Comparative Genomic Analysis of Pseudomonas chlororaphis PCL1606 Reveals New Insight into Antifungal Compounds Involved in Biocontrol.</title>
        <authorList>
            <person name="Calderon C.E."/>
            <person name="Ramos C."/>
            <person name="de Vicente A."/>
            <person name="Cazorla F.M."/>
        </authorList>
    </citation>
    <scope>NUCLEOTIDE SEQUENCE [LARGE SCALE GENOMIC DNA]</scope>
    <source>
        <strain evidence="4 5">PCL1606</strain>
    </source>
</reference>
<evidence type="ECO:0000313" key="5">
    <source>
        <dbReference type="Proteomes" id="UP000032748"/>
    </source>
</evidence>
<dbReference type="AlphaFoldDB" id="A0A0D5Y458"/>
<dbReference type="SUPFAM" id="SSF53067">
    <property type="entry name" value="Actin-like ATPase domain"/>
    <property type="match status" value="1"/>
</dbReference>
<dbReference type="InterPro" id="IPR051338">
    <property type="entry name" value="NodU/CmcH_Carbamoyltrnsfr"/>
</dbReference>
<feature type="domain" description="Carbamoyltransferase C-terminal" evidence="3">
    <location>
        <begin position="404"/>
        <end position="594"/>
    </location>
</feature>
<dbReference type="InterPro" id="IPR031730">
    <property type="entry name" value="Carbam_trans_C"/>
</dbReference>
<dbReference type="Gene3D" id="3.90.870.20">
    <property type="entry name" value="Carbamoyltransferase, C-terminal domain"/>
    <property type="match status" value="1"/>
</dbReference>
<dbReference type="RefSeq" id="WP_044461911.1">
    <property type="nucleotide sequence ID" value="NZ_CP011110.1"/>
</dbReference>
<gene>
    <name evidence="4" type="ORF">PCL1606_43980</name>
</gene>
<dbReference type="Pfam" id="PF02543">
    <property type="entry name" value="Carbam_trans_N"/>
    <property type="match status" value="1"/>
</dbReference>
<name>A0A0D5Y458_9PSED</name>
<dbReference type="InterPro" id="IPR043129">
    <property type="entry name" value="ATPase_NBD"/>
</dbReference>
<evidence type="ECO:0000259" key="2">
    <source>
        <dbReference type="Pfam" id="PF02543"/>
    </source>
</evidence>
<organism evidence="4 5">
    <name type="scientific">Pseudomonas chlororaphis</name>
    <dbReference type="NCBI Taxonomy" id="587753"/>
    <lineage>
        <taxon>Bacteria</taxon>
        <taxon>Pseudomonadati</taxon>
        <taxon>Pseudomonadota</taxon>
        <taxon>Gammaproteobacteria</taxon>
        <taxon>Pseudomonadales</taxon>
        <taxon>Pseudomonadaceae</taxon>
        <taxon>Pseudomonas</taxon>
    </lineage>
</organism>
<dbReference type="PANTHER" id="PTHR34847">
    <property type="entry name" value="NODULATION PROTEIN U"/>
    <property type="match status" value="1"/>
</dbReference>
<dbReference type="OrthoDB" id="9780777at2"/>
<dbReference type="PATRIC" id="fig|587753.10.peg.4395"/>
<dbReference type="GO" id="GO:0003824">
    <property type="term" value="F:catalytic activity"/>
    <property type="evidence" value="ECO:0007669"/>
    <property type="project" value="InterPro"/>
</dbReference>
<evidence type="ECO:0000259" key="3">
    <source>
        <dbReference type="Pfam" id="PF16861"/>
    </source>
</evidence>
<evidence type="ECO:0000313" key="4">
    <source>
        <dbReference type="EMBL" id="AKA25845.1"/>
    </source>
</evidence>
<evidence type="ECO:0008006" key="6">
    <source>
        <dbReference type="Google" id="ProtNLM"/>
    </source>
</evidence>
<proteinExistence type="inferred from homology"/>
<feature type="domain" description="Carbamoyltransferase" evidence="2">
    <location>
        <begin position="5"/>
        <end position="346"/>
    </location>
</feature>
<protein>
    <recommendedName>
        <fullName evidence="6">Nodulation protein nolO</fullName>
    </recommendedName>
</protein>
<comment type="similarity">
    <text evidence="1">Belongs to the NodU/CmcH family.</text>
</comment>
<sequence length="613" mass="67961">MATYVLGISAFYHDSAAALVKDGVPVAAAQEERFTRVRHDAAFPANAIKYCLDAEGIGLDELTAVVYYEDPQEKFSRMISSFASGGISGARTFISTMPEWIRWKLNVLKFIDEKLEELGRGTGPLTVASQHHRSHAAAAFFPSPFEQAAVLCIDGIGEWHSTTIWKGDGSKLDLMNSISYPHSVGLFYSAFTYYCGFKVDSGEYKLMGLAPYGRPIYADKIRKELIHIRADGSFTLNMKYFEYLRGERMVGEAFEELFGGPVRKPESPITQRECDLAASVQLVTEEVVLGLATAAVRQTGYRNLCLAGGVALNCVANGVLSRSGRFDSIWIQPAAGDAGCALGAAMDYSVKRTGRPHLGSKKLDAMSGSLLGPGFGDEEIQAFLDANQYPYRRFENNELYDETARHLADGAVVGWFQGRMEFGPRALGARSILGDPRNPEMQRTMNLKIKYRESFRPFAPAVLDEDAQSYFDICEKSPYMLMVSQVTDSIKTDESRKPGGPERGLGSINSIRSQLPAITHVDLSARVQTVTEENNAPFTHLLRSFKKRTGCSVLVNTSFNVRGEPIVCKPEEAYACFMRTEMDVLVLGSFILERKTQPEFVEEVDWRNEIPLD</sequence>
<dbReference type="Pfam" id="PF16861">
    <property type="entry name" value="Carbam_trans_C"/>
    <property type="match status" value="1"/>
</dbReference>
<dbReference type="CDD" id="cd24098">
    <property type="entry name" value="ASKHA_NBD_TobZ_N"/>
    <property type="match status" value="1"/>
</dbReference>
<dbReference type="Proteomes" id="UP000032748">
    <property type="component" value="Chromosome"/>
</dbReference>
<accession>A0A0D5Y458</accession>
<evidence type="ECO:0000256" key="1">
    <source>
        <dbReference type="ARBA" id="ARBA00006129"/>
    </source>
</evidence>
<dbReference type="EMBL" id="CP011110">
    <property type="protein sequence ID" value="AKA25845.1"/>
    <property type="molecule type" value="Genomic_DNA"/>
</dbReference>
<dbReference type="Gene3D" id="3.30.420.40">
    <property type="match status" value="2"/>
</dbReference>
<dbReference type="InterPro" id="IPR038152">
    <property type="entry name" value="Carbam_trans_C_sf"/>
</dbReference>
<dbReference type="KEGG" id="pcz:PCL1606_43980"/>